<dbReference type="InterPro" id="IPR051470">
    <property type="entry name" value="Thiol:disulfide_interchange"/>
</dbReference>
<dbReference type="InterPro" id="IPR009094">
    <property type="entry name" value="DiS-bond_isomerase_DsbC/G_N_sf"/>
</dbReference>
<dbReference type="CDD" id="cd03020">
    <property type="entry name" value="DsbA_DsbC_DsbG"/>
    <property type="match status" value="1"/>
</dbReference>
<dbReference type="RefSeq" id="WP_004873139.1">
    <property type="nucleotide sequence ID" value="NZ_CP005986.1"/>
</dbReference>
<evidence type="ECO:0000313" key="4">
    <source>
        <dbReference type="Proteomes" id="UP000005522"/>
    </source>
</evidence>
<evidence type="ECO:0000256" key="1">
    <source>
        <dbReference type="RuleBase" id="RU364038"/>
    </source>
</evidence>
<dbReference type="InterPro" id="IPR012336">
    <property type="entry name" value="Thioredoxin-like_fold"/>
</dbReference>
<dbReference type="GeneID" id="92932066"/>
<proteinExistence type="inferred from homology"/>
<keyword evidence="1" id="KW-0574">Periplasm</keyword>
<dbReference type="PANTHER" id="PTHR35272:SF4">
    <property type="entry name" value="THIOL:DISULFIDE INTERCHANGE PROTEIN DSBG"/>
    <property type="match status" value="1"/>
</dbReference>
<comment type="function">
    <text evidence="1">Required for disulfide bond formation in some periplasmic proteins. Acts by transferring its disulfide bond to other proteins and is reduced in the process.</text>
</comment>
<dbReference type="AlphaFoldDB" id="A0A059ZW84"/>
<dbReference type="InterPro" id="IPR033954">
    <property type="entry name" value="DiS-bond_Isoase_DsbC/G"/>
</dbReference>
<dbReference type="SUPFAM" id="SSF52833">
    <property type="entry name" value="Thioredoxin-like"/>
    <property type="match status" value="1"/>
</dbReference>
<organism evidence="3 4">
    <name type="scientific">Acidithiobacillus caldus (strain ATCC 51756 / DSM 8584 / KU)</name>
    <dbReference type="NCBI Taxonomy" id="637389"/>
    <lineage>
        <taxon>Bacteria</taxon>
        <taxon>Pseudomonadati</taxon>
        <taxon>Pseudomonadota</taxon>
        <taxon>Acidithiobacillia</taxon>
        <taxon>Acidithiobacillales</taxon>
        <taxon>Acidithiobacillaceae</taxon>
        <taxon>Acidithiobacillus</taxon>
    </lineage>
</organism>
<comment type="subcellular location">
    <subcellularLocation>
        <location evidence="1">Periplasm</location>
    </subcellularLocation>
</comment>
<dbReference type="PANTHER" id="PTHR35272">
    <property type="entry name" value="THIOL:DISULFIDE INTERCHANGE PROTEIN DSBC-RELATED"/>
    <property type="match status" value="1"/>
</dbReference>
<dbReference type="Pfam" id="PF13098">
    <property type="entry name" value="Thioredoxin_2"/>
    <property type="match status" value="1"/>
</dbReference>
<dbReference type="Gene3D" id="3.40.30.10">
    <property type="entry name" value="Glutaredoxin"/>
    <property type="match status" value="1"/>
</dbReference>
<dbReference type="Proteomes" id="UP000005522">
    <property type="component" value="Chromosome"/>
</dbReference>
<dbReference type="EMBL" id="CP005986">
    <property type="protein sequence ID" value="AIA55835.1"/>
    <property type="molecule type" value="Genomic_DNA"/>
</dbReference>
<comment type="similarity">
    <text evidence="1">Belongs to the thioredoxin family. DsbC subfamily.</text>
</comment>
<accession>A0A059ZW84</accession>
<dbReference type="GO" id="GO:0042597">
    <property type="term" value="C:periplasmic space"/>
    <property type="evidence" value="ECO:0007669"/>
    <property type="project" value="UniProtKB-SubCell"/>
</dbReference>
<keyword evidence="1" id="KW-0732">Signal</keyword>
<dbReference type="NCBIfam" id="NF008657">
    <property type="entry name" value="PRK11657.1"/>
    <property type="match status" value="1"/>
</dbReference>
<feature type="domain" description="Thioredoxin-like fold" evidence="2">
    <location>
        <begin position="135"/>
        <end position="258"/>
    </location>
</feature>
<evidence type="ECO:0000259" key="2">
    <source>
        <dbReference type="Pfam" id="PF13098"/>
    </source>
</evidence>
<evidence type="ECO:0000313" key="3">
    <source>
        <dbReference type="EMBL" id="AIA55835.1"/>
    </source>
</evidence>
<protein>
    <recommendedName>
        <fullName evidence="1">Thiol:disulfide interchange protein</fullName>
    </recommendedName>
</protein>
<dbReference type="HOGENOM" id="CLU_080090_1_0_6"/>
<dbReference type="InterPro" id="IPR036249">
    <property type="entry name" value="Thioredoxin-like_sf"/>
</dbReference>
<reference evidence="3 4" key="1">
    <citation type="journal article" date="2009" name="J. Bacteriol.">
        <title>Draft genome sequence of the extremely acidophilic bacterium Acidithiobacillus caldus ATCC 51756 reveals metabolic versatility in the genus Acidithiobacillus.</title>
        <authorList>
            <person name="Valdes J."/>
            <person name="Quatrini R."/>
            <person name="Hallberg K."/>
            <person name="Dopson M."/>
            <person name="Valenzuela P.D."/>
            <person name="Holmes D.S."/>
        </authorList>
    </citation>
    <scope>NUCLEOTIDE SEQUENCE [LARGE SCALE GENOMIC DNA]</scope>
    <source>
        <strain evidence="4">ATCC 51756 / DSM 8584 / KU</strain>
    </source>
</reference>
<sequence>MQTKTVALAVGLLVVGALGGVFAGRYLPISVAKAAVVSQAKAQKLVDGLAHGQGQVEKTFAGPGGLTGALVQIDGHPNILYLTPDGKYLVAGTVFNAAGENLMREEAIQLGLIPKPETPEALAKKAAAADSFVLGTKGPEITAFVDPNCIFCHKFYEEAKPLIAAGKLRVRFVVVAFLKSSSAGKAEAILGAKDPAAAMAENEKGFDEATEEGGIEPAKDPATATVTAVQNNTKLLEQSGEVATPTLLYCNDHNTVVLKHGLPDKDLESFLKEIHSLDHGSCQGS</sequence>
<name>A0A059ZW84_ACICK</name>
<dbReference type="Gene3D" id="3.10.450.70">
    <property type="entry name" value="Disulphide bond isomerase, DsbC/G, N-terminal"/>
    <property type="match status" value="1"/>
</dbReference>
<dbReference type="KEGG" id="acz:Acaty_c1978"/>
<gene>
    <name evidence="3" type="ORF">Acaty_c1978</name>
</gene>
<keyword evidence="1" id="KW-0676">Redox-active center</keyword>
<dbReference type="eggNOG" id="COG1651">
    <property type="taxonomic scope" value="Bacteria"/>
</dbReference>
<dbReference type="SUPFAM" id="SSF54423">
    <property type="entry name" value="DsbC/DsbG N-terminal domain-like"/>
    <property type="match status" value="1"/>
</dbReference>